<protein>
    <submittedName>
        <fullName evidence="4">Ankyrin</fullName>
    </submittedName>
</protein>
<dbReference type="SMART" id="SM00248">
    <property type="entry name" value="ANK"/>
    <property type="match status" value="2"/>
</dbReference>
<dbReference type="OrthoDB" id="366390at2759"/>
<feature type="repeat" description="ANK" evidence="3">
    <location>
        <begin position="53"/>
        <end position="85"/>
    </location>
</feature>
<dbReference type="AlphaFoldDB" id="A0A165BIC4"/>
<name>A0A165BIC4_9APHY</name>
<accession>A0A165BIC4</accession>
<dbReference type="Proteomes" id="UP000076871">
    <property type="component" value="Unassembled WGS sequence"/>
</dbReference>
<evidence type="ECO:0000313" key="5">
    <source>
        <dbReference type="Proteomes" id="UP000076871"/>
    </source>
</evidence>
<evidence type="ECO:0000256" key="2">
    <source>
        <dbReference type="ARBA" id="ARBA00023043"/>
    </source>
</evidence>
<dbReference type="STRING" id="1314785.A0A165BIC4"/>
<proteinExistence type="predicted"/>
<dbReference type="PROSITE" id="PS50297">
    <property type="entry name" value="ANK_REP_REGION"/>
    <property type="match status" value="1"/>
</dbReference>
<dbReference type="Pfam" id="PF12796">
    <property type="entry name" value="Ank_2"/>
    <property type="match status" value="1"/>
</dbReference>
<dbReference type="InterPro" id="IPR036770">
    <property type="entry name" value="Ankyrin_rpt-contain_sf"/>
</dbReference>
<dbReference type="RefSeq" id="XP_040758852.1">
    <property type="nucleotide sequence ID" value="XM_040910996.1"/>
</dbReference>
<reference evidence="4 5" key="1">
    <citation type="journal article" date="2016" name="Mol. Biol. Evol.">
        <title>Comparative Genomics of Early-Diverging Mushroom-Forming Fungi Provides Insights into the Origins of Lignocellulose Decay Capabilities.</title>
        <authorList>
            <person name="Nagy L.G."/>
            <person name="Riley R."/>
            <person name="Tritt A."/>
            <person name="Adam C."/>
            <person name="Daum C."/>
            <person name="Floudas D."/>
            <person name="Sun H."/>
            <person name="Yadav J.S."/>
            <person name="Pangilinan J."/>
            <person name="Larsson K.H."/>
            <person name="Matsuura K."/>
            <person name="Barry K."/>
            <person name="Labutti K."/>
            <person name="Kuo R."/>
            <person name="Ohm R.A."/>
            <person name="Bhattacharya S.S."/>
            <person name="Shirouzu T."/>
            <person name="Yoshinaga Y."/>
            <person name="Martin F.M."/>
            <person name="Grigoriev I.V."/>
            <person name="Hibbett D.S."/>
        </authorList>
    </citation>
    <scope>NUCLEOTIDE SEQUENCE [LARGE SCALE GENOMIC DNA]</scope>
    <source>
        <strain evidence="4 5">93-53</strain>
    </source>
</reference>
<sequence>MAAVNTDTSTPGSLPQETVDFAHRMFDAARQGDSALLLQAIDAGLPANLTNDKGNTLLMLAAYSGHADLARALLAKGADPNRVNDNGQSPLAGAVFKGADAAVRVLVDGHADPRAGTPTAIQTARIFGRTDLLAVLGATEEDLKEDVPLPPGPPH</sequence>
<keyword evidence="1" id="KW-0677">Repeat</keyword>
<dbReference type="PANTHER" id="PTHR24171">
    <property type="entry name" value="ANKYRIN REPEAT DOMAIN-CONTAINING PROTEIN 39-RELATED"/>
    <property type="match status" value="1"/>
</dbReference>
<keyword evidence="5" id="KW-1185">Reference proteome</keyword>
<dbReference type="PROSITE" id="PS50088">
    <property type="entry name" value="ANK_REPEAT"/>
    <property type="match status" value="1"/>
</dbReference>
<dbReference type="InParanoid" id="A0A165BIC4"/>
<gene>
    <name evidence="4" type="ORF">LAESUDRAFT_739323</name>
</gene>
<dbReference type="InterPro" id="IPR002110">
    <property type="entry name" value="Ankyrin_rpt"/>
</dbReference>
<dbReference type="Gene3D" id="1.25.40.20">
    <property type="entry name" value="Ankyrin repeat-containing domain"/>
    <property type="match status" value="1"/>
</dbReference>
<dbReference type="PANTHER" id="PTHR24171:SF9">
    <property type="entry name" value="ANKYRIN REPEAT DOMAIN-CONTAINING PROTEIN 39"/>
    <property type="match status" value="1"/>
</dbReference>
<keyword evidence="2 3" id="KW-0040">ANK repeat</keyword>
<dbReference type="EMBL" id="KV427670">
    <property type="protein sequence ID" value="KZT01112.1"/>
    <property type="molecule type" value="Genomic_DNA"/>
</dbReference>
<dbReference type="GeneID" id="63828025"/>
<organism evidence="4 5">
    <name type="scientific">Laetiporus sulphureus 93-53</name>
    <dbReference type="NCBI Taxonomy" id="1314785"/>
    <lineage>
        <taxon>Eukaryota</taxon>
        <taxon>Fungi</taxon>
        <taxon>Dikarya</taxon>
        <taxon>Basidiomycota</taxon>
        <taxon>Agaricomycotina</taxon>
        <taxon>Agaricomycetes</taxon>
        <taxon>Polyporales</taxon>
        <taxon>Laetiporus</taxon>
    </lineage>
</organism>
<evidence type="ECO:0000256" key="3">
    <source>
        <dbReference type="PROSITE-ProRule" id="PRU00023"/>
    </source>
</evidence>
<dbReference type="SUPFAM" id="SSF48403">
    <property type="entry name" value="Ankyrin repeat"/>
    <property type="match status" value="1"/>
</dbReference>
<evidence type="ECO:0000313" key="4">
    <source>
        <dbReference type="EMBL" id="KZT01112.1"/>
    </source>
</evidence>
<evidence type="ECO:0000256" key="1">
    <source>
        <dbReference type="ARBA" id="ARBA00022737"/>
    </source>
</evidence>